<dbReference type="AlphaFoldDB" id="A0A9P5A506"/>
<feature type="region of interest" description="Disordered" evidence="1">
    <location>
        <begin position="1"/>
        <end position="33"/>
    </location>
</feature>
<dbReference type="OrthoDB" id="4837859at2759"/>
<organism evidence="2 3">
    <name type="scientific">Fusarium beomiforme</name>
    <dbReference type="NCBI Taxonomy" id="44412"/>
    <lineage>
        <taxon>Eukaryota</taxon>
        <taxon>Fungi</taxon>
        <taxon>Dikarya</taxon>
        <taxon>Ascomycota</taxon>
        <taxon>Pezizomycotina</taxon>
        <taxon>Sordariomycetes</taxon>
        <taxon>Hypocreomycetidae</taxon>
        <taxon>Hypocreales</taxon>
        <taxon>Nectriaceae</taxon>
        <taxon>Fusarium</taxon>
        <taxon>Fusarium burgessii species complex</taxon>
    </lineage>
</organism>
<dbReference type="EMBL" id="PVQB02001087">
    <property type="protein sequence ID" value="KAF4332400.1"/>
    <property type="molecule type" value="Genomic_DNA"/>
</dbReference>
<sequence length="128" mass="13578">MSSSKADATPDGAHKQSKLSLWQRFQEGKRSKPIPEEDLIKYLGMTRKELHQWAETTPGVGKNQLSGKVTQGDAAGFGGVSAAFGYGGWGPSAEPRGPDQGMKFPPLDSGKQLGDSESVDKSAAEGEK</sequence>
<evidence type="ECO:0000313" key="2">
    <source>
        <dbReference type="EMBL" id="KAF4332400.1"/>
    </source>
</evidence>
<keyword evidence="3" id="KW-1185">Reference proteome</keyword>
<feature type="region of interest" description="Disordered" evidence="1">
    <location>
        <begin position="87"/>
        <end position="128"/>
    </location>
</feature>
<evidence type="ECO:0000256" key="1">
    <source>
        <dbReference type="SAM" id="MobiDB-lite"/>
    </source>
</evidence>
<reference evidence="2" key="2">
    <citation type="submission" date="2020-02" db="EMBL/GenBank/DDBJ databases">
        <title>Identification and distribution of gene clusters putatively required for synthesis of sphingolipid metabolism inhibitors in phylogenetically diverse species of the filamentous fungus Fusarium.</title>
        <authorList>
            <person name="Kim H.-S."/>
            <person name="Busman M."/>
            <person name="Brown D.W."/>
            <person name="Divon H."/>
            <person name="Uhlig S."/>
            <person name="Proctor R.H."/>
        </authorList>
    </citation>
    <scope>NUCLEOTIDE SEQUENCE</scope>
    <source>
        <strain evidence="2">NRRL 25174</strain>
    </source>
</reference>
<protein>
    <submittedName>
        <fullName evidence="2">Uncharacterized protein</fullName>
    </submittedName>
</protein>
<feature type="compositionally biased region" description="Basic and acidic residues" evidence="1">
    <location>
        <begin position="118"/>
        <end position="128"/>
    </location>
</feature>
<comment type="caution">
    <text evidence="2">The sequence shown here is derived from an EMBL/GenBank/DDBJ whole genome shotgun (WGS) entry which is preliminary data.</text>
</comment>
<accession>A0A9P5A506</accession>
<name>A0A9P5A506_9HYPO</name>
<dbReference type="Proteomes" id="UP000730481">
    <property type="component" value="Unassembled WGS sequence"/>
</dbReference>
<evidence type="ECO:0000313" key="3">
    <source>
        <dbReference type="Proteomes" id="UP000730481"/>
    </source>
</evidence>
<gene>
    <name evidence="2" type="ORF">FBEOM_13813</name>
</gene>
<reference evidence="2" key="1">
    <citation type="journal article" date="2017" name="Mycologia">
        <title>Fusarium algeriense, sp. nov., a novel toxigenic crown rot pathogen of durum wheat from Algeria is nested in the Fusarium burgessii species complex.</title>
        <authorList>
            <person name="Laraba I."/>
            <person name="Keddad A."/>
            <person name="Boureghda H."/>
            <person name="Abdallah N."/>
            <person name="Vaughan M.M."/>
            <person name="Proctor R.H."/>
            <person name="Busman M."/>
            <person name="O'Donnell K."/>
        </authorList>
    </citation>
    <scope>NUCLEOTIDE SEQUENCE</scope>
    <source>
        <strain evidence="2">NRRL 25174</strain>
    </source>
</reference>
<proteinExistence type="predicted"/>